<evidence type="ECO:0000259" key="1">
    <source>
        <dbReference type="Pfam" id="PF01370"/>
    </source>
</evidence>
<keyword evidence="3" id="KW-1185">Reference proteome</keyword>
<dbReference type="Proteomes" id="UP001226389">
    <property type="component" value="Unassembled WGS sequence"/>
</dbReference>
<dbReference type="InterPro" id="IPR050177">
    <property type="entry name" value="Lipid_A_modif_metabolic_enz"/>
</dbReference>
<reference evidence="2 3" key="1">
    <citation type="submission" date="2023-07" db="EMBL/GenBank/DDBJ databases">
        <title>Sorghum-associated microbial communities from plants grown in Nebraska, USA.</title>
        <authorList>
            <person name="Schachtman D."/>
        </authorList>
    </citation>
    <scope>NUCLEOTIDE SEQUENCE [LARGE SCALE GENOMIC DNA]</scope>
    <source>
        <strain evidence="2 3">DS994</strain>
    </source>
</reference>
<evidence type="ECO:0000313" key="3">
    <source>
        <dbReference type="Proteomes" id="UP001226389"/>
    </source>
</evidence>
<dbReference type="InterPro" id="IPR001509">
    <property type="entry name" value="Epimerase_deHydtase"/>
</dbReference>
<dbReference type="SUPFAM" id="SSF51735">
    <property type="entry name" value="NAD(P)-binding Rossmann-fold domains"/>
    <property type="match status" value="1"/>
</dbReference>
<dbReference type="InterPro" id="IPR036291">
    <property type="entry name" value="NAD(P)-bd_dom_sf"/>
</dbReference>
<name>A0ABT9UMY9_9MICC</name>
<accession>A0ABT9UMY9</accession>
<dbReference type="EMBL" id="JAUSSY010000024">
    <property type="protein sequence ID" value="MDQ0121009.1"/>
    <property type="molecule type" value="Genomic_DNA"/>
</dbReference>
<dbReference type="Pfam" id="PF01370">
    <property type="entry name" value="Epimerase"/>
    <property type="match status" value="1"/>
</dbReference>
<evidence type="ECO:0000313" key="2">
    <source>
        <dbReference type="EMBL" id="MDQ0121009.1"/>
    </source>
</evidence>
<proteinExistence type="predicted"/>
<dbReference type="PANTHER" id="PTHR43245">
    <property type="entry name" value="BIFUNCTIONAL POLYMYXIN RESISTANCE PROTEIN ARNA"/>
    <property type="match status" value="1"/>
</dbReference>
<dbReference type="Gene3D" id="3.40.50.720">
    <property type="entry name" value="NAD(P)-binding Rossmann-like Domain"/>
    <property type="match status" value="1"/>
</dbReference>
<sequence length="323" mass="35026">MNTGLHVIFGTGAIGLATFDALRRRGRTVRLVNRSGHAAVPEGVEVIAGDATDPVFAVHAAQGATVIYQTMNPPYHQWSARFPALQAGVLAAAAATGARLVSMENVYMYGRPAGRPLTEDRPNSAHTKKGRLRSKMADELLDAHRAGRVEVAIGRASDYFGPRGGAQSNLGDRVFPAALAGKTSTVLGDRHHPHTYTYIPDIGEGLAVLGEHPDAPGEIWHLPNDPHTRTTQQLVDTIYRQAGQHRTRVRAVPPLLLRAIALTSPVVRELLEMQYQFEEPFIVDSSKITTRLGVTATPLDQAIAETLNSDLTTTRPHPERARS</sequence>
<protein>
    <submittedName>
        <fullName evidence="2">Nucleoside-diphosphate-sugar epimerase</fullName>
    </submittedName>
</protein>
<feature type="domain" description="NAD-dependent epimerase/dehydratase" evidence="1">
    <location>
        <begin position="10"/>
        <end position="219"/>
    </location>
</feature>
<gene>
    <name evidence="2" type="ORF">J2T22_004222</name>
</gene>
<organism evidence="2 3">
    <name type="scientific">Pseudarthrobacter defluvii</name>
    <dbReference type="NCBI Taxonomy" id="410837"/>
    <lineage>
        <taxon>Bacteria</taxon>
        <taxon>Bacillati</taxon>
        <taxon>Actinomycetota</taxon>
        <taxon>Actinomycetes</taxon>
        <taxon>Micrococcales</taxon>
        <taxon>Micrococcaceae</taxon>
        <taxon>Pseudarthrobacter</taxon>
    </lineage>
</organism>
<dbReference type="RefSeq" id="WP_307493399.1">
    <property type="nucleotide sequence ID" value="NZ_JAUSSY010000024.1"/>
</dbReference>
<comment type="caution">
    <text evidence="2">The sequence shown here is derived from an EMBL/GenBank/DDBJ whole genome shotgun (WGS) entry which is preliminary data.</text>
</comment>
<dbReference type="PANTHER" id="PTHR43245:SF13">
    <property type="entry name" value="UDP-D-APIOSE_UDP-D-XYLOSE SYNTHASE 2"/>
    <property type="match status" value="1"/>
</dbReference>